<evidence type="ECO:0000313" key="3">
    <source>
        <dbReference type="Proteomes" id="UP000193689"/>
    </source>
</evidence>
<dbReference type="InParanoid" id="A0A1Y2DXM8"/>
<feature type="compositionally biased region" description="Basic and acidic residues" evidence="1">
    <location>
        <begin position="49"/>
        <end position="60"/>
    </location>
</feature>
<evidence type="ECO:0008006" key="4">
    <source>
        <dbReference type="Google" id="ProtNLM"/>
    </source>
</evidence>
<dbReference type="GeneID" id="63771012"/>
<dbReference type="RefSeq" id="XP_040715472.1">
    <property type="nucleotide sequence ID" value="XM_040854800.1"/>
</dbReference>
<feature type="non-terminal residue" evidence="2">
    <location>
        <position position="493"/>
    </location>
</feature>
<keyword evidence="3" id="KW-1185">Reference proteome</keyword>
<dbReference type="Proteomes" id="UP000193689">
    <property type="component" value="Unassembled WGS sequence"/>
</dbReference>
<dbReference type="InterPro" id="IPR021833">
    <property type="entry name" value="DUF3425"/>
</dbReference>
<feature type="region of interest" description="Disordered" evidence="1">
    <location>
        <begin position="128"/>
        <end position="183"/>
    </location>
</feature>
<reference evidence="2 3" key="1">
    <citation type="submission" date="2016-07" db="EMBL/GenBank/DDBJ databases">
        <title>Pervasive Adenine N6-methylation of Active Genes in Fungi.</title>
        <authorList>
            <consortium name="DOE Joint Genome Institute"/>
            <person name="Mondo S.J."/>
            <person name="Dannebaum R.O."/>
            <person name="Kuo R.C."/>
            <person name="Labutti K."/>
            <person name="Haridas S."/>
            <person name="Kuo A."/>
            <person name="Salamov A."/>
            <person name="Ahrendt S.R."/>
            <person name="Lipzen A."/>
            <person name="Sullivan W."/>
            <person name="Andreopoulos W.B."/>
            <person name="Clum A."/>
            <person name="Lindquist E."/>
            <person name="Daum C."/>
            <person name="Ramamoorthy G.K."/>
            <person name="Gryganskyi A."/>
            <person name="Culley D."/>
            <person name="Magnuson J.K."/>
            <person name="James T.Y."/>
            <person name="O'Malley M.A."/>
            <person name="Stajich J.E."/>
            <person name="Spatafora J.W."/>
            <person name="Visel A."/>
            <person name="Grigoriev I.V."/>
        </authorList>
    </citation>
    <scope>NUCLEOTIDE SEQUENCE [LARGE SCALE GENOMIC DNA]</scope>
    <source>
        <strain evidence="2 3">CBS 129021</strain>
    </source>
</reference>
<dbReference type="AlphaFoldDB" id="A0A1Y2DXM8"/>
<sequence>PAESNASSHHVDGRDASAPATTCVEDQRNKKRRIGAGSRGVANLTPEQLAKKRANDREAQRAIRERTKNQIETLEQRIRELTSQKPYQDLQSVIRAKEAVEAENADIRSRLASVIALIQPLLSGLCTASPPQPKKKEEEEEQVHAIPSVDNVSTPSCVASPAASASADPAWHQGGLHSASSSIHASPSLNQVQIINQLRSDQVHNLDFGSGEHLKLGFLLDPLSAQRVNRMQTGGNGAQDPANYQHLPTRHNWNGVSFPSTRPGALESSSVSDGIGSHLAPLKNCAPTCTLDNILLEFLSERRQRAAEGIPTQEIVGPRYPSVSSLLNPANSAFSHPLSKIFTDILVTFPGICTLPEKIAVLYIMFLIMRWQISPTQENYNLLPPWVQPRPVQFYTSHPAWIDHLPFPRMREKIATGYNPKEYLFENFFIPFTSTICLNWPYEPTDTLLQIPDGDELIINPVFERHLRRLENWTLGEAFHQMFPQLKGTYNLK</sequence>
<name>A0A1Y2DXM8_9PEZI</name>
<feature type="region of interest" description="Disordered" evidence="1">
    <location>
        <begin position="236"/>
        <end position="259"/>
    </location>
</feature>
<dbReference type="EMBL" id="MCFJ01000007">
    <property type="protein sequence ID" value="ORY64058.1"/>
    <property type="molecule type" value="Genomic_DNA"/>
</dbReference>
<dbReference type="PANTHER" id="PTHR37012">
    <property type="entry name" value="B-ZIP TRANSCRIPTION FACTOR (EUROFUNG)-RELATED"/>
    <property type="match status" value="1"/>
</dbReference>
<comment type="caution">
    <text evidence="2">The sequence shown here is derived from an EMBL/GenBank/DDBJ whole genome shotgun (WGS) entry which is preliminary data.</text>
</comment>
<evidence type="ECO:0000313" key="2">
    <source>
        <dbReference type="EMBL" id="ORY64058.1"/>
    </source>
</evidence>
<feature type="non-terminal residue" evidence="2">
    <location>
        <position position="1"/>
    </location>
</feature>
<dbReference type="Pfam" id="PF11905">
    <property type="entry name" value="DUF3425"/>
    <property type="match status" value="1"/>
</dbReference>
<dbReference type="OrthoDB" id="4161589at2759"/>
<gene>
    <name evidence="2" type="ORF">BCR38DRAFT_324244</name>
</gene>
<protein>
    <recommendedName>
        <fullName evidence="4">BZIP transcription factor</fullName>
    </recommendedName>
</protein>
<dbReference type="PANTHER" id="PTHR37012:SF2">
    <property type="entry name" value="BZIP DOMAIN-CONTAINING PROTEIN-RELATED"/>
    <property type="match status" value="1"/>
</dbReference>
<organism evidence="2 3">
    <name type="scientific">Pseudomassariella vexata</name>
    <dbReference type="NCBI Taxonomy" id="1141098"/>
    <lineage>
        <taxon>Eukaryota</taxon>
        <taxon>Fungi</taxon>
        <taxon>Dikarya</taxon>
        <taxon>Ascomycota</taxon>
        <taxon>Pezizomycotina</taxon>
        <taxon>Sordariomycetes</taxon>
        <taxon>Xylariomycetidae</taxon>
        <taxon>Amphisphaeriales</taxon>
        <taxon>Pseudomassariaceae</taxon>
        <taxon>Pseudomassariella</taxon>
    </lineage>
</organism>
<feature type="compositionally biased region" description="Low complexity" evidence="1">
    <location>
        <begin position="153"/>
        <end position="170"/>
    </location>
</feature>
<proteinExistence type="predicted"/>
<feature type="region of interest" description="Disordered" evidence="1">
    <location>
        <begin position="1"/>
        <end position="60"/>
    </location>
</feature>
<dbReference type="CDD" id="cd14688">
    <property type="entry name" value="bZIP_YAP"/>
    <property type="match status" value="1"/>
</dbReference>
<accession>A0A1Y2DXM8</accession>
<evidence type="ECO:0000256" key="1">
    <source>
        <dbReference type="SAM" id="MobiDB-lite"/>
    </source>
</evidence>
<dbReference type="Gene3D" id="1.20.5.170">
    <property type="match status" value="1"/>
</dbReference>